<accession>A0ABU6XKS3</accession>
<protein>
    <submittedName>
        <fullName evidence="1">Uncharacterized protein</fullName>
    </submittedName>
</protein>
<dbReference type="EMBL" id="JASCZI010211976">
    <property type="protein sequence ID" value="MED6197801.1"/>
    <property type="molecule type" value="Genomic_DNA"/>
</dbReference>
<gene>
    <name evidence="1" type="ORF">PIB30_060123</name>
</gene>
<proteinExistence type="predicted"/>
<organism evidence="1 2">
    <name type="scientific">Stylosanthes scabra</name>
    <dbReference type="NCBI Taxonomy" id="79078"/>
    <lineage>
        <taxon>Eukaryota</taxon>
        <taxon>Viridiplantae</taxon>
        <taxon>Streptophyta</taxon>
        <taxon>Embryophyta</taxon>
        <taxon>Tracheophyta</taxon>
        <taxon>Spermatophyta</taxon>
        <taxon>Magnoliopsida</taxon>
        <taxon>eudicotyledons</taxon>
        <taxon>Gunneridae</taxon>
        <taxon>Pentapetalae</taxon>
        <taxon>rosids</taxon>
        <taxon>fabids</taxon>
        <taxon>Fabales</taxon>
        <taxon>Fabaceae</taxon>
        <taxon>Papilionoideae</taxon>
        <taxon>50 kb inversion clade</taxon>
        <taxon>dalbergioids sensu lato</taxon>
        <taxon>Dalbergieae</taxon>
        <taxon>Pterocarpus clade</taxon>
        <taxon>Stylosanthes</taxon>
    </lineage>
</organism>
<name>A0ABU6XKS3_9FABA</name>
<keyword evidence="2" id="KW-1185">Reference proteome</keyword>
<dbReference type="Proteomes" id="UP001341840">
    <property type="component" value="Unassembled WGS sequence"/>
</dbReference>
<reference evidence="1 2" key="1">
    <citation type="journal article" date="2023" name="Plants (Basel)">
        <title>Bridging the Gap: Combining Genomics and Transcriptomics Approaches to Understand Stylosanthes scabra, an Orphan Legume from the Brazilian Caatinga.</title>
        <authorList>
            <person name="Ferreira-Neto J.R.C."/>
            <person name="da Silva M.D."/>
            <person name="Binneck E."/>
            <person name="de Melo N.F."/>
            <person name="da Silva R.H."/>
            <person name="de Melo A.L.T.M."/>
            <person name="Pandolfi V."/>
            <person name="Bustamante F.O."/>
            <person name="Brasileiro-Vidal A.C."/>
            <person name="Benko-Iseppon A.M."/>
        </authorList>
    </citation>
    <scope>NUCLEOTIDE SEQUENCE [LARGE SCALE GENOMIC DNA]</scope>
    <source>
        <tissue evidence="1">Leaves</tissue>
    </source>
</reference>
<sequence length="71" mass="7772">MAEALIGAQSWLYPSKQKFKELINIIVVRLSPSLARGFKWSEDSVASSGLRSNKGLEIKPAHHLGPGPKMV</sequence>
<evidence type="ECO:0000313" key="1">
    <source>
        <dbReference type="EMBL" id="MED6197801.1"/>
    </source>
</evidence>
<evidence type="ECO:0000313" key="2">
    <source>
        <dbReference type="Proteomes" id="UP001341840"/>
    </source>
</evidence>
<comment type="caution">
    <text evidence="1">The sequence shown here is derived from an EMBL/GenBank/DDBJ whole genome shotgun (WGS) entry which is preliminary data.</text>
</comment>